<evidence type="ECO:0000313" key="3">
    <source>
        <dbReference type="Proteomes" id="UP000594688"/>
    </source>
</evidence>
<dbReference type="Gene3D" id="3.30.420.40">
    <property type="match status" value="1"/>
</dbReference>
<dbReference type="CDD" id="cd24054">
    <property type="entry name" value="ASKHA_NBD_AaPPX-GppA_MtPPX2-like"/>
    <property type="match status" value="1"/>
</dbReference>
<dbReference type="PANTHER" id="PTHR30005">
    <property type="entry name" value="EXOPOLYPHOSPHATASE"/>
    <property type="match status" value="1"/>
</dbReference>
<gene>
    <name evidence="2" type="ORF">G3M70_02380</name>
</gene>
<organism evidence="2 3">
    <name type="scientific">Candidatus Nitronauta litoralis</name>
    <dbReference type="NCBI Taxonomy" id="2705533"/>
    <lineage>
        <taxon>Bacteria</taxon>
        <taxon>Pseudomonadati</taxon>
        <taxon>Nitrospinota/Tectimicrobiota group</taxon>
        <taxon>Nitrospinota</taxon>
        <taxon>Nitrospinia</taxon>
        <taxon>Nitrospinales</taxon>
        <taxon>Nitrospinaceae</taxon>
        <taxon>Candidatus Nitronauta</taxon>
    </lineage>
</organism>
<dbReference type="KEGG" id="nli:G3M70_02380"/>
<dbReference type="EMBL" id="CP048685">
    <property type="protein sequence ID" value="QPJ60796.1"/>
    <property type="molecule type" value="Genomic_DNA"/>
</dbReference>
<evidence type="ECO:0000259" key="1">
    <source>
        <dbReference type="Pfam" id="PF02541"/>
    </source>
</evidence>
<reference evidence="2 3" key="1">
    <citation type="submission" date="2020-02" db="EMBL/GenBank/DDBJ databases">
        <title>Genomic and physiological characterization of two novel Nitrospinaceae genera.</title>
        <authorList>
            <person name="Mueller A.J."/>
            <person name="Jung M.-Y."/>
            <person name="Strachan C.R."/>
            <person name="Herbold C.W."/>
            <person name="Kirkegaard R.H."/>
            <person name="Daims H."/>
        </authorList>
    </citation>
    <scope>NUCLEOTIDE SEQUENCE [LARGE SCALE GENOMIC DNA]</scope>
    <source>
        <strain evidence="2">EB</strain>
    </source>
</reference>
<evidence type="ECO:0000313" key="2">
    <source>
        <dbReference type="EMBL" id="QPJ60796.1"/>
    </source>
</evidence>
<dbReference type="InterPro" id="IPR043129">
    <property type="entry name" value="ATPase_NBD"/>
</dbReference>
<accession>A0A7T0FZG8</accession>
<dbReference type="InterPro" id="IPR003695">
    <property type="entry name" value="Ppx_GppA_N"/>
</dbReference>
<dbReference type="PANTHER" id="PTHR30005:SF0">
    <property type="entry name" value="RETROGRADE REGULATION PROTEIN 2"/>
    <property type="match status" value="1"/>
</dbReference>
<dbReference type="Proteomes" id="UP000594688">
    <property type="component" value="Chromosome"/>
</dbReference>
<proteinExistence type="predicted"/>
<protein>
    <submittedName>
        <fullName evidence="2">Ppx/GppA family phosphatase</fullName>
    </submittedName>
</protein>
<sequence length="313" mass="34704">MKRFASIDLGSNTVRLLVGEQPPGSELAILREERRIIRLGEGLHKEKRLLNHRMQLAIDTLNEFRQICSEYGEVFIYAAATSAVRDASNRDEFVQKVKSETGMSLQVIPWQEEASLTLDGVLWKLSPGDDPFITFDIGGGSTEYILSRGREVLASCGTKLGVVRLTERFITHHPSDPEEHRALSEFLSDELGKVQQQLGSPPTGKLVGTAGTVTTLAALDLNIFPYDEEKIHGSTLSIKRVEELLENLKAMTLEERVKLQPLEKGREDLIIAGATVALETMRAFECDTLTVSEYALREGLLLRAQAIAAKQTT</sequence>
<feature type="domain" description="Ppx/GppA phosphatase N-terminal" evidence="1">
    <location>
        <begin position="24"/>
        <end position="303"/>
    </location>
</feature>
<dbReference type="AlphaFoldDB" id="A0A7T0FZG8"/>
<dbReference type="SUPFAM" id="SSF53067">
    <property type="entry name" value="Actin-like ATPase domain"/>
    <property type="match status" value="2"/>
</dbReference>
<dbReference type="InterPro" id="IPR050273">
    <property type="entry name" value="GppA/Ppx_hydrolase"/>
</dbReference>
<dbReference type="Pfam" id="PF02541">
    <property type="entry name" value="Ppx-GppA"/>
    <property type="match status" value="1"/>
</dbReference>
<dbReference type="GO" id="GO:0016462">
    <property type="term" value="F:pyrophosphatase activity"/>
    <property type="evidence" value="ECO:0007669"/>
    <property type="project" value="TreeGrafter"/>
</dbReference>
<dbReference type="Gene3D" id="3.30.420.150">
    <property type="entry name" value="Exopolyphosphatase. Domain 2"/>
    <property type="match status" value="1"/>
</dbReference>
<name>A0A7T0FZG8_9BACT</name>